<evidence type="ECO:0000256" key="7">
    <source>
        <dbReference type="ARBA" id="ARBA00022755"/>
    </source>
</evidence>
<dbReference type="GO" id="GO:0046872">
    <property type="term" value="F:metal ion binding"/>
    <property type="evidence" value="ECO:0007669"/>
    <property type="project" value="UniProtKB-UniRule"/>
</dbReference>
<sequence>MTTPLPRAIEMVGTPARQSSKIVLLANVLMGKQVEIDSRELVGPLPPIGTDSVHLVSLHPRGRIDYGEVVVFDGDAVNPVYLVAYDEGAQRAMDTLVPLGATVALAASLNYAATHFSQSSSRPQSPNNSNPNPQNRGNRNPNRNSRRAQTGEFVPTHHHTESKSNRYSEPTPPPSSMTSGTPRFDEVRRAELKSIAEETMTILREGVYSLRGLDYDLGPKIKETRKNTKYYSPTHNISRWASTKARSRHSSSAFGTSSTHIAILQISTLDAARLLHQMYKNNPDEHHSTGVLNFASATKPGGGFRNGAEAQEESIARSSTLYTALKTEEAQQFYTLHEEEGKWNLGGYYSHAMIYSPKVTIIRDDEGRLTYPFDVDVLTCAAVNAGDVRKMAPGMVAGIEVGIEKEMTERMGRILYLFEHQGMKNIVLGTFGTGVFRNQISTVARIWAHLLLVPDARFRDSFDRIIFAITGEETYAEFQSTFSAWGQQQALGQSRPHSHPQTQHDSNSNAHRSRLSKSTTSFLNMHIQTKRQYLEIEIFFFYLDIKDAIEHLKTYEHSDGLSVRHLMNSHVHGGLTYNDFLMLPGKIDFPASDVVAESRITRNVVLKTPFMSSPMDTVTESEMAIAMALLGGIGVIHHNQSAERQASMVRAVKRHENGFISDPVVLSPSHLVEDVLDIKARLGFCGIPITDNGVVGGKLVGIVTARDVQFRDPSTPLSEVMTTDLVTAQQGITLLEANAILRDSKKGKLPIVNSEGQLISLLARSDLLKNQSYPLASKNPKTKQLYAAAAIGTRPSDRERLALLVEAGLDIVILDSSQGNSVFQIEMIQWIKETFPHLEVIAGNVVTREQAASLIAAGADGLRVGMGSGSICITQEVMAVGRPQATAVYNVAEFARKFGVPVIADGGIGNVGHIVKALALGAGAVMMGGLLAGTEEAPGEYFYHDGKRVKAYRGMGSLEAMEQGQAAKTPGKAQRSTTIENAATSRYFSESSAVKVAQGVSGDVQDKGSVKAFLPYLYTGVQHSLQDIGVKSIFALQTGVTEGRVRFELRTASAQVEGGVHGLNSYVFYDVVI</sequence>
<keyword evidence="7 14" id="KW-0658">Purine biosynthesis</keyword>
<evidence type="ECO:0000256" key="11">
    <source>
        <dbReference type="ARBA" id="ARBA00023122"/>
    </source>
</evidence>
<keyword evidence="11 15" id="KW-0129">CBS domain</keyword>
<dbReference type="GO" id="GO:0000166">
    <property type="term" value="F:nucleotide binding"/>
    <property type="evidence" value="ECO:0007669"/>
    <property type="project" value="UniProtKB-UniRule"/>
</dbReference>
<dbReference type="SUPFAM" id="SSF51412">
    <property type="entry name" value="Inosine monophosphate dehydrogenase (IMPDH)"/>
    <property type="match status" value="1"/>
</dbReference>
<feature type="binding site" evidence="14">
    <location>
        <position position="998"/>
    </location>
    <ligand>
        <name>IMP</name>
        <dbReference type="ChEBI" id="CHEBI:58053"/>
    </ligand>
</feature>
<feature type="active site" description="Proton acceptor" evidence="14">
    <location>
        <position position="986"/>
    </location>
</feature>
<dbReference type="GO" id="GO:0003938">
    <property type="term" value="F:IMP dehydrogenase activity"/>
    <property type="evidence" value="ECO:0007669"/>
    <property type="project" value="UniProtKB-UniRule"/>
</dbReference>
<feature type="binding site" evidence="14">
    <location>
        <position position="870"/>
    </location>
    <ligand>
        <name>IMP</name>
        <dbReference type="ChEBI" id="CHEBI:58053"/>
    </ligand>
</feature>
<dbReference type="InterPro" id="IPR019261">
    <property type="entry name" value="PARG_cat_microbial"/>
</dbReference>
<comment type="catalytic activity">
    <reaction evidence="12 14 16">
        <text>IMP + NAD(+) + H2O = XMP + NADH + H(+)</text>
        <dbReference type="Rhea" id="RHEA:11708"/>
        <dbReference type="ChEBI" id="CHEBI:15377"/>
        <dbReference type="ChEBI" id="CHEBI:15378"/>
        <dbReference type="ChEBI" id="CHEBI:57464"/>
        <dbReference type="ChEBI" id="CHEBI:57540"/>
        <dbReference type="ChEBI" id="CHEBI:57945"/>
        <dbReference type="ChEBI" id="CHEBI:58053"/>
        <dbReference type="EC" id="1.1.1.205"/>
    </reaction>
</comment>
<dbReference type="OrthoDB" id="416622at2759"/>
<feature type="binding site" evidence="14">
    <location>
        <begin position="952"/>
        <end position="956"/>
    </location>
    <ligand>
        <name>IMP</name>
        <dbReference type="ChEBI" id="CHEBI:58053"/>
    </ligand>
</feature>
<dbReference type="PROSITE" id="PS51371">
    <property type="entry name" value="CBS"/>
    <property type="match status" value="2"/>
</dbReference>
<feature type="active site" description="Thioimidate intermediate" evidence="14">
    <location>
        <position position="872"/>
    </location>
</feature>
<evidence type="ECO:0000256" key="16">
    <source>
        <dbReference type="RuleBase" id="RU003928"/>
    </source>
</evidence>
<evidence type="ECO:0000256" key="15">
    <source>
        <dbReference type="PROSITE-ProRule" id="PRU00703"/>
    </source>
</evidence>
<protein>
    <recommendedName>
        <fullName evidence="14 16">Inosine-5'-monophosphate dehydrogenase</fullName>
        <shortName evidence="14">IMP dehydrogenase</shortName>
        <shortName evidence="14">IMPD</shortName>
        <shortName evidence="14">IMPDH</shortName>
        <ecNumber evidence="14 16">1.1.1.205</ecNumber>
    </recommendedName>
</protein>
<dbReference type="InParanoid" id="A0A409V9P7"/>
<dbReference type="FunFam" id="3.20.20.70:FF:000007">
    <property type="entry name" value="Chromosome 19 SCAF14664, whole genome shotgun sequence"/>
    <property type="match status" value="1"/>
</dbReference>
<feature type="binding site" evidence="14">
    <location>
        <begin position="815"/>
        <end position="817"/>
    </location>
    <ligand>
        <name>NAD(+)</name>
        <dbReference type="ChEBI" id="CHEBI:57540"/>
    </ligand>
</feature>
<dbReference type="SUPFAM" id="SSF52949">
    <property type="entry name" value="Macro domain-like"/>
    <property type="match status" value="1"/>
</dbReference>
<reference evidence="19 20" key="1">
    <citation type="journal article" date="2018" name="Evol. Lett.">
        <title>Horizontal gene cluster transfer increased hallucinogenic mushroom diversity.</title>
        <authorList>
            <person name="Reynolds H.T."/>
            <person name="Vijayakumar V."/>
            <person name="Gluck-Thaler E."/>
            <person name="Korotkin H.B."/>
            <person name="Matheny P.B."/>
            <person name="Slot J.C."/>
        </authorList>
    </citation>
    <scope>NUCLEOTIDE SEQUENCE [LARGE SCALE GENOMIC DNA]</scope>
    <source>
        <strain evidence="19 20">2629</strain>
    </source>
</reference>
<comment type="pathway">
    <text evidence="14 16">Purine metabolism; XMP biosynthesis via de novo pathway; XMP from IMP: step 1/1.</text>
</comment>
<dbReference type="InterPro" id="IPR001093">
    <property type="entry name" value="IMP_DH_GMPRt"/>
</dbReference>
<evidence type="ECO:0000256" key="17">
    <source>
        <dbReference type="SAM" id="MobiDB-lite"/>
    </source>
</evidence>
<evidence type="ECO:0000259" key="18">
    <source>
        <dbReference type="PROSITE" id="PS51371"/>
    </source>
</evidence>
<feature type="compositionally biased region" description="Low complexity" evidence="17">
    <location>
        <begin position="117"/>
        <end position="143"/>
    </location>
</feature>
<evidence type="ECO:0000256" key="10">
    <source>
        <dbReference type="ARBA" id="ARBA00023027"/>
    </source>
</evidence>
<comment type="cofactor">
    <cofactor evidence="1 14">
        <name>K(+)</name>
        <dbReference type="ChEBI" id="CHEBI:29103"/>
    </cofactor>
</comment>
<dbReference type="SMART" id="SM00116">
    <property type="entry name" value="CBS"/>
    <property type="match status" value="2"/>
</dbReference>
<dbReference type="STRING" id="181874.A0A409V9P7"/>
<dbReference type="InterPro" id="IPR046342">
    <property type="entry name" value="CBS_dom_sf"/>
</dbReference>
<organism evidence="19 20">
    <name type="scientific">Panaeolus cyanescens</name>
    <dbReference type="NCBI Taxonomy" id="181874"/>
    <lineage>
        <taxon>Eukaryota</taxon>
        <taxon>Fungi</taxon>
        <taxon>Dikarya</taxon>
        <taxon>Basidiomycota</taxon>
        <taxon>Agaricomycotina</taxon>
        <taxon>Agaricomycetes</taxon>
        <taxon>Agaricomycetidae</taxon>
        <taxon>Agaricales</taxon>
        <taxon>Agaricineae</taxon>
        <taxon>Galeropsidaceae</taxon>
        <taxon>Panaeolus</taxon>
    </lineage>
</organism>
<feature type="binding site" evidence="14">
    <location>
        <begin position="928"/>
        <end position="929"/>
    </location>
    <ligand>
        <name>IMP</name>
        <dbReference type="ChEBI" id="CHEBI:58053"/>
    </ligand>
</feature>
<dbReference type="NCBIfam" id="TIGR02452">
    <property type="entry name" value="TIGR02452 family protein"/>
    <property type="match status" value="1"/>
</dbReference>
<dbReference type="HAMAP" id="MF_01964">
    <property type="entry name" value="IMPDH"/>
    <property type="match status" value="1"/>
</dbReference>
<evidence type="ECO:0000256" key="12">
    <source>
        <dbReference type="ARBA" id="ARBA00048028"/>
    </source>
</evidence>
<dbReference type="PROSITE" id="PS00487">
    <property type="entry name" value="IMP_DH_GMP_RED"/>
    <property type="match status" value="1"/>
</dbReference>
<feature type="compositionally biased region" description="Polar residues" evidence="17">
    <location>
        <begin position="499"/>
        <end position="514"/>
    </location>
</feature>
<dbReference type="SUPFAM" id="SSF54631">
    <property type="entry name" value="CBS-domain pair"/>
    <property type="match status" value="1"/>
</dbReference>
<dbReference type="GO" id="GO:0006183">
    <property type="term" value="P:GTP biosynthetic process"/>
    <property type="evidence" value="ECO:0007669"/>
    <property type="project" value="TreeGrafter"/>
</dbReference>
<dbReference type="SMART" id="SM01240">
    <property type="entry name" value="IMPDH"/>
    <property type="match status" value="1"/>
</dbReference>
<evidence type="ECO:0000256" key="13">
    <source>
        <dbReference type="ARBA" id="ARBA00062187"/>
    </source>
</evidence>
<comment type="subcellular location">
    <subcellularLocation>
        <location evidence="2 14">Cytoplasm</location>
    </subcellularLocation>
</comment>
<dbReference type="Pfam" id="PF00571">
    <property type="entry name" value="CBS"/>
    <property type="match status" value="2"/>
</dbReference>
<keyword evidence="9 14" id="KW-0560">Oxidoreductase</keyword>
<evidence type="ECO:0000256" key="14">
    <source>
        <dbReference type="HAMAP-Rule" id="MF_03156"/>
    </source>
</evidence>
<dbReference type="CDD" id="cd00381">
    <property type="entry name" value="IMPDH"/>
    <property type="match status" value="1"/>
</dbReference>
<keyword evidence="8 14" id="KW-0630">Potassium</keyword>
<keyword evidence="4 14" id="KW-0963">Cytoplasm</keyword>
<evidence type="ECO:0000313" key="20">
    <source>
        <dbReference type="Proteomes" id="UP000284842"/>
    </source>
</evidence>
<dbReference type="CDD" id="cd04601">
    <property type="entry name" value="CBS_pair_IMPDH"/>
    <property type="match status" value="1"/>
</dbReference>
<evidence type="ECO:0000256" key="5">
    <source>
        <dbReference type="ARBA" id="ARBA00022723"/>
    </source>
</evidence>
<feature type="domain" description="CBS" evidence="18">
    <location>
        <begin position="659"/>
        <end position="719"/>
    </location>
</feature>
<dbReference type="PANTHER" id="PTHR11911">
    <property type="entry name" value="INOSINE-5-MONOPHOSPHATE DEHYDROGENASE RELATED"/>
    <property type="match status" value="1"/>
</dbReference>
<feature type="region of interest" description="Disordered" evidence="17">
    <location>
        <begin position="489"/>
        <end position="514"/>
    </location>
</feature>
<comment type="caution">
    <text evidence="19">The sequence shown here is derived from an EMBL/GenBank/DDBJ whole genome shotgun (WGS) entry which is preliminary data.</text>
</comment>
<evidence type="ECO:0000256" key="1">
    <source>
        <dbReference type="ARBA" id="ARBA00001958"/>
    </source>
</evidence>
<dbReference type="InterPro" id="IPR043472">
    <property type="entry name" value="Macro_dom-like"/>
</dbReference>
<evidence type="ECO:0000256" key="6">
    <source>
        <dbReference type="ARBA" id="ARBA00022749"/>
    </source>
</evidence>
<evidence type="ECO:0000256" key="4">
    <source>
        <dbReference type="ARBA" id="ARBA00022490"/>
    </source>
</evidence>
<feature type="binding site" evidence="14">
    <location>
        <begin position="865"/>
        <end position="867"/>
    </location>
    <ligand>
        <name>NAD(+)</name>
        <dbReference type="ChEBI" id="CHEBI:57540"/>
    </ligand>
</feature>
<dbReference type="Gene3D" id="3.20.20.70">
    <property type="entry name" value="Aldolase class I"/>
    <property type="match status" value="1"/>
</dbReference>
<dbReference type="Gene3D" id="3.40.220.10">
    <property type="entry name" value="Leucine Aminopeptidase, subunit E, domain 1"/>
    <property type="match status" value="1"/>
</dbReference>
<keyword evidence="10 14" id="KW-0520">NAD</keyword>
<feature type="region of interest" description="Disordered" evidence="17">
    <location>
        <begin position="116"/>
        <end position="185"/>
    </location>
</feature>
<dbReference type="Pfam" id="PF10021">
    <property type="entry name" value="PARG_cat_microb"/>
    <property type="match status" value="1"/>
</dbReference>
<dbReference type="Proteomes" id="UP000284842">
    <property type="component" value="Unassembled WGS sequence"/>
</dbReference>
<dbReference type="EMBL" id="NHTK01006122">
    <property type="protein sequence ID" value="PPQ63458.1"/>
    <property type="molecule type" value="Genomic_DNA"/>
</dbReference>
<dbReference type="InterPro" id="IPR013785">
    <property type="entry name" value="Aldolase_TIM"/>
</dbReference>
<dbReference type="InterPro" id="IPR000644">
    <property type="entry name" value="CBS_dom"/>
</dbReference>
<dbReference type="InterPro" id="IPR005990">
    <property type="entry name" value="IMP_DH"/>
</dbReference>
<dbReference type="GO" id="GO:0005737">
    <property type="term" value="C:cytoplasm"/>
    <property type="evidence" value="ECO:0007669"/>
    <property type="project" value="UniProtKB-SubCell"/>
</dbReference>
<feature type="binding site" evidence="14">
    <location>
        <begin position="905"/>
        <end position="907"/>
    </location>
    <ligand>
        <name>IMP</name>
        <dbReference type="ChEBI" id="CHEBI:58053"/>
    </ligand>
</feature>
<keyword evidence="5 14" id="KW-0479">Metal-binding</keyword>
<accession>A0A409V9P7</accession>
<evidence type="ECO:0000256" key="8">
    <source>
        <dbReference type="ARBA" id="ARBA00022958"/>
    </source>
</evidence>
<keyword evidence="20" id="KW-1185">Reference proteome</keyword>
<dbReference type="PANTHER" id="PTHR11911:SF111">
    <property type="entry name" value="INOSINE-5'-MONOPHOSPHATE DEHYDROGENASE"/>
    <property type="match status" value="1"/>
</dbReference>
<dbReference type="NCBIfam" id="TIGR01302">
    <property type="entry name" value="IMP_dehydrog"/>
    <property type="match status" value="1"/>
</dbReference>
<proteinExistence type="inferred from homology"/>
<dbReference type="InterPro" id="IPR012664">
    <property type="entry name" value="CHP02452"/>
</dbReference>
<evidence type="ECO:0000256" key="2">
    <source>
        <dbReference type="ARBA" id="ARBA00004496"/>
    </source>
</evidence>
<comment type="activity regulation">
    <text evidence="14">Mycophenolic acid (MPA) is a non-competitive inhibitor that prevents formation of the closed enzyme conformation by binding to the same site as the amobile flap. In contrast, mizoribine monophosphate (MZP) is a competitive inhibitor that induces the closed conformation. MPA is a potent inhibitor of mammalian IMPDHs but a poor inhibitor of the bacterial enzymes. MZP is a more potent inhibitor of bacterial IMPDH.</text>
</comment>
<comment type="caution">
    <text evidence="14">Lacks conserved residue(s) required for the propagation of feature annotation.</text>
</comment>
<name>A0A409V9P7_9AGAR</name>
<evidence type="ECO:0000313" key="19">
    <source>
        <dbReference type="EMBL" id="PPQ63458.1"/>
    </source>
</evidence>
<keyword evidence="6 14" id="KW-0332">GMP biosynthesis</keyword>
<gene>
    <name evidence="19" type="ORF">CVT24_004990</name>
</gene>
<dbReference type="AlphaFoldDB" id="A0A409V9P7"/>
<evidence type="ECO:0000256" key="9">
    <source>
        <dbReference type="ARBA" id="ARBA00023002"/>
    </source>
</evidence>
<dbReference type="GO" id="GO:0006177">
    <property type="term" value="P:GMP biosynthetic process"/>
    <property type="evidence" value="ECO:0007669"/>
    <property type="project" value="UniProtKB-UniRule"/>
</dbReference>
<feature type="binding site" evidence="14">
    <location>
        <position position="1053"/>
    </location>
    <ligand>
        <name>K(+)</name>
        <dbReference type="ChEBI" id="CHEBI:29103"/>
        <note>ligand shared between two tetrameric partners</note>
    </ligand>
</feature>
<comment type="similarity">
    <text evidence="3 14">Belongs to the IMPDH/GMPR family.</text>
</comment>
<feature type="binding site" description="in other chain" evidence="14">
    <location>
        <position position="869"/>
    </location>
    <ligand>
        <name>K(+)</name>
        <dbReference type="ChEBI" id="CHEBI:29103"/>
        <note>ligand shared between two tetrameric partners</note>
    </ligand>
</feature>
<evidence type="ECO:0000256" key="3">
    <source>
        <dbReference type="ARBA" id="ARBA00005502"/>
    </source>
</evidence>
<dbReference type="Pfam" id="PF00478">
    <property type="entry name" value="IMPDH"/>
    <property type="match status" value="1"/>
</dbReference>
<feature type="domain" description="CBS" evidence="18">
    <location>
        <begin position="721"/>
        <end position="777"/>
    </location>
</feature>
<comment type="function">
    <text evidence="14">Catalyzes the conversion of inosine 5'-phosphate (IMP) to xanthosine 5'-phosphate (XMP), the first committed and rate-limiting step in the de novo synthesis of guanine nucleotides, and therefore plays an important role in the regulation of cell growth.</text>
</comment>
<feature type="binding site" description="in other chain" evidence="14">
    <location>
        <position position="872"/>
    </location>
    <ligand>
        <name>K(+)</name>
        <dbReference type="ChEBI" id="CHEBI:29103"/>
        <note>ligand shared between two tetrameric partners</note>
    </ligand>
</feature>
<dbReference type="InterPro" id="IPR015875">
    <property type="entry name" value="IMP_DH/GMP_Rdtase_CS"/>
</dbReference>
<comment type="subunit">
    <text evidence="13">Homotetramer. Seems to be able to form heterotetramers composed from more than 1 of the 3 IMPDH gene products (IMD2-4).</text>
</comment>
<dbReference type="EC" id="1.1.1.205" evidence="14 16"/>
<dbReference type="UniPathway" id="UPA00601">
    <property type="reaction ID" value="UER00295"/>
</dbReference>
<dbReference type="Gene3D" id="3.90.228.10">
    <property type="match status" value="1"/>
</dbReference>
<feature type="binding site" description="in other chain" evidence="14">
    <location>
        <position position="867"/>
    </location>
    <ligand>
        <name>K(+)</name>
        <dbReference type="ChEBI" id="CHEBI:29103"/>
        <note>ligand shared between two tetrameric partners</note>
    </ligand>
</feature>